<name>A0A7S4ASE6_9STRA</name>
<accession>A0A7S4ASE6</accession>
<gene>
    <name evidence="2" type="ORF">PAUS00366_LOCUS17850</name>
</gene>
<evidence type="ECO:0000256" key="1">
    <source>
        <dbReference type="SAM" id="MobiDB-lite"/>
    </source>
</evidence>
<feature type="compositionally biased region" description="Low complexity" evidence="1">
    <location>
        <begin position="66"/>
        <end position="82"/>
    </location>
</feature>
<evidence type="ECO:0000313" key="2">
    <source>
        <dbReference type="EMBL" id="CAE0725093.1"/>
    </source>
</evidence>
<dbReference type="EMBL" id="HBIX01026107">
    <property type="protein sequence ID" value="CAE0725093.1"/>
    <property type="molecule type" value="Transcribed_RNA"/>
</dbReference>
<reference evidence="2" key="1">
    <citation type="submission" date="2021-01" db="EMBL/GenBank/DDBJ databases">
        <authorList>
            <person name="Corre E."/>
            <person name="Pelletier E."/>
            <person name="Niang G."/>
            <person name="Scheremetjew M."/>
            <person name="Finn R."/>
            <person name="Kale V."/>
            <person name="Holt S."/>
            <person name="Cochrane G."/>
            <person name="Meng A."/>
            <person name="Brown T."/>
            <person name="Cohen L."/>
        </authorList>
    </citation>
    <scope>NUCLEOTIDE SEQUENCE</scope>
    <source>
        <strain evidence="2">10249 10 AB</strain>
    </source>
</reference>
<feature type="region of interest" description="Disordered" evidence="1">
    <location>
        <begin position="62"/>
        <end position="82"/>
    </location>
</feature>
<sequence>MSNDDASPTIPPFHSLPFSAYYRTECQDKYCTSRLAYHVANDNECASSYLLTPCFDKDPGSGTMPNDTNSNTTKNTNNNNTNTNYNYNSYRPSYRCQALVHGHQYSRKVRCFDQWVDAAGFANAALSDIARKMAGQRTLPGEQRQQHASKA</sequence>
<dbReference type="AlphaFoldDB" id="A0A7S4ASE6"/>
<proteinExistence type="predicted"/>
<organism evidence="2">
    <name type="scientific">Pseudo-nitzschia australis</name>
    <dbReference type="NCBI Taxonomy" id="44445"/>
    <lineage>
        <taxon>Eukaryota</taxon>
        <taxon>Sar</taxon>
        <taxon>Stramenopiles</taxon>
        <taxon>Ochrophyta</taxon>
        <taxon>Bacillariophyta</taxon>
        <taxon>Bacillariophyceae</taxon>
        <taxon>Bacillariophycidae</taxon>
        <taxon>Bacillariales</taxon>
        <taxon>Bacillariaceae</taxon>
        <taxon>Pseudo-nitzschia</taxon>
    </lineage>
</organism>
<protein>
    <submittedName>
        <fullName evidence="2">Uncharacterized protein</fullName>
    </submittedName>
</protein>